<dbReference type="Pfam" id="PF10646">
    <property type="entry name" value="Germane"/>
    <property type="match status" value="1"/>
</dbReference>
<feature type="domain" description="Pterin-binding" evidence="1">
    <location>
        <begin position="166"/>
        <end position="256"/>
    </location>
</feature>
<dbReference type="PROSITE" id="PS51257">
    <property type="entry name" value="PROKAR_LIPOPROTEIN"/>
    <property type="match status" value="1"/>
</dbReference>
<accession>A0A7C4TY32</accession>
<evidence type="ECO:0000313" key="2">
    <source>
        <dbReference type="EMBL" id="HGW60546.1"/>
    </source>
</evidence>
<comment type="caution">
    <text evidence="2">The sequence shown here is derived from an EMBL/GenBank/DDBJ whole genome shotgun (WGS) entry which is preliminary data.</text>
</comment>
<proteinExistence type="predicted"/>
<dbReference type="InterPro" id="IPR000489">
    <property type="entry name" value="Pterin-binding_dom"/>
</dbReference>
<evidence type="ECO:0000259" key="1">
    <source>
        <dbReference type="PROSITE" id="PS50972"/>
    </source>
</evidence>
<dbReference type="InterPro" id="IPR019606">
    <property type="entry name" value="GerMN"/>
</dbReference>
<dbReference type="EMBL" id="DTHV01000122">
    <property type="protein sequence ID" value="HGW60546.1"/>
    <property type="molecule type" value="Genomic_DNA"/>
</dbReference>
<name>A0A7C4TY32_9BACT</name>
<gene>
    <name evidence="2" type="ORF">ENV82_03860</name>
</gene>
<protein>
    <recommendedName>
        <fullName evidence="1">Pterin-binding domain-containing protein</fullName>
    </recommendedName>
</protein>
<organism evidence="2">
    <name type="scientific">Caldisericum exile</name>
    <dbReference type="NCBI Taxonomy" id="693075"/>
    <lineage>
        <taxon>Bacteria</taxon>
        <taxon>Pseudomonadati</taxon>
        <taxon>Caldisericota/Cryosericota group</taxon>
        <taxon>Caldisericota</taxon>
        <taxon>Caldisericia</taxon>
        <taxon>Caldisericales</taxon>
        <taxon>Caldisericaceae</taxon>
        <taxon>Caldisericum</taxon>
    </lineage>
</organism>
<dbReference type="PROSITE" id="PS50972">
    <property type="entry name" value="PTERIN_BINDING"/>
    <property type="match status" value="1"/>
</dbReference>
<sequence>MKKSILILFLVLMLFIAGCSVFKEKEVSIKTVSVNQDGTIHIEGRGRAFENTIGLKVTDENGFVLFEGSTVTDAVDLGKFGNFKEDLKLNAFPQTDKVRVVANVKSPKDGSMTSSDEKLITYGVPYKTVYVFYGNTKLNPEMLDCTKVFPVERRIASSSQNPPMDTMRVFLLGPTKQEESDGYIMSTPKNLTINKIEQIASNKVQIDFGKELLDAGGGSCRVSAIRAEITETLKQFYPGYEIIISANGNTEEVLQP</sequence>
<dbReference type="GO" id="GO:0042558">
    <property type="term" value="P:pteridine-containing compound metabolic process"/>
    <property type="evidence" value="ECO:0007669"/>
    <property type="project" value="InterPro"/>
</dbReference>
<dbReference type="AlphaFoldDB" id="A0A7C4TY32"/>
<reference evidence="2" key="1">
    <citation type="journal article" date="2020" name="mSystems">
        <title>Genome- and Community-Level Interaction Insights into Carbon Utilization and Element Cycling Functions of Hydrothermarchaeota in Hydrothermal Sediment.</title>
        <authorList>
            <person name="Zhou Z."/>
            <person name="Liu Y."/>
            <person name="Xu W."/>
            <person name="Pan J."/>
            <person name="Luo Z.H."/>
            <person name="Li M."/>
        </authorList>
    </citation>
    <scope>NUCLEOTIDE SEQUENCE [LARGE SCALE GENOMIC DNA]</scope>
    <source>
        <strain evidence="2">SpSt-794</strain>
    </source>
</reference>
<dbReference type="InterPro" id="IPR018911">
    <property type="entry name" value="Gmad2_Ig-like_dom"/>
</dbReference>
<dbReference type="Pfam" id="PF10648">
    <property type="entry name" value="Gmad2"/>
    <property type="match status" value="1"/>
</dbReference>